<feature type="domain" description="UBA" evidence="2">
    <location>
        <begin position="365"/>
        <end position="412"/>
    </location>
</feature>
<feature type="compositionally biased region" description="Polar residues" evidence="1">
    <location>
        <begin position="199"/>
        <end position="221"/>
    </location>
</feature>
<reference evidence="3 4" key="1">
    <citation type="submission" date="2024-09" db="EMBL/GenBank/DDBJ databases">
        <title>A chromosome-level genome assembly of Gray's grenadier anchovy, Coilia grayii.</title>
        <authorList>
            <person name="Fu Z."/>
        </authorList>
    </citation>
    <scope>NUCLEOTIDE SEQUENCE [LARGE SCALE GENOMIC DNA]</scope>
    <source>
        <strain evidence="3">G4</strain>
        <tissue evidence="3">Muscle</tissue>
    </source>
</reference>
<dbReference type="PANTHER" id="PTHR15960">
    <property type="entry name" value="LD44032P"/>
    <property type="match status" value="1"/>
</dbReference>
<dbReference type="AlphaFoldDB" id="A0ABD1K2I7"/>
<dbReference type="Gene3D" id="1.20.120.1920">
    <property type="entry name" value="UBAP1 SOUBA domain"/>
    <property type="match status" value="1"/>
</dbReference>
<proteinExistence type="predicted"/>
<feature type="region of interest" description="Disordered" evidence="1">
    <location>
        <begin position="80"/>
        <end position="127"/>
    </location>
</feature>
<dbReference type="CDD" id="cd14316">
    <property type="entry name" value="UBA2_UBAP1_like"/>
    <property type="match status" value="1"/>
</dbReference>
<accession>A0ABD1K2I7</accession>
<protein>
    <recommendedName>
        <fullName evidence="2">UBA domain-containing protein</fullName>
    </recommendedName>
</protein>
<dbReference type="Proteomes" id="UP001591681">
    <property type="component" value="Unassembled WGS sequence"/>
</dbReference>
<dbReference type="InterPro" id="IPR015940">
    <property type="entry name" value="UBA"/>
</dbReference>
<evidence type="ECO:0000313" key="4">
    <source>
        <dbReference type="Proteomes" id="UP001591681"/>
    </source>
</evidence>
<feature type="compositionally biased region" description="Polar residues" evidence="1">
    <location>
        <begin position="178"/>
        <end position="192"/>
    </location>
</feature>
<organism evidence="3 4">
    <name type="scientific">Coilia grayii</name>
    <name type="common">Gray's grenadier anchovy</name>
    <dbReference type="NCBI Taxonomy" id="363190"/>
    <lineage>
        <taxon>Eukaryota</taxon>
        <taxon>Metazoa</taxon>
        <taxon>Chordata</taxon>
        <taxon>Craniata</taxon>
        <taxon>Vertebrata</taxon>
        <taxon>Euteleostomi</taxon>
        <taxon>Actinopterygii</taxon>
        <taxon>Neopterygii</taxon>
        <taxon>Teleostei</taxon>
        <taxon>Clupei</taxon>
        <taxon>Clupeiformes</taxon>
        <taxon>Clupeoidei</taxon>
        <taxon>Engraulidae</taxon>
        <taxon>Coilinae</taxon>
        <taxon>Coilia</taxon>
    </lineage>
</organism>
<gene>
    <name evidence="3" type="ORF">ACEWY4_010647</name>
</gene>
<name>A0ABD1K2I7_9TELE</name>
<sequence>MSSFEDLPFRIPMGALDEPLEEIREVTTPEINIPDCLQILNDTKYEFTLEHWVLSRFQGSHGAEDSSGVIPSCPPHHMMFSSSQECRKSRLRRNENWESSRRRTRSLSQGASDANKKYQPAQQQQHRSVKFLMADSEFDAGGYSEDDESSSTDDNAAVFCHCGERPRSSGSRLKDIHLSSSPHISRQASPRNMSRPRRSTSVSQDIQLVPQRTASPQSHSPRGSKKRCATPSSSGWRHSFNQQMPAMVKATFTLVQPRPSSAGNVSSPRSQRANAQRNQRCKTSHGRTSGQDSSAELLSALSQDEKELLDAVTEQGYSLRTAIIAMQRTGLRKPEQILRYLVACKRLCGMGYEQAQVEEALEMFQNSESKATEFLRLLTQFREMGFQQNAIKEVLLVHGNHRERALEELMMGTS</sequence>
<comment type="caution">
    <text evidence="3">The sequence shown here is derived from an EMBL/GenBank/DDBJ whole genome shotgun (WGS) entry which is preliminary data.</text>
</comment>
<feature type="compositionally biased region" description="Polar residues" evidence="1">
    <location>
        <begin position="286"/>
        <end position="295"/>
    </location>
</feature>
<feature type="region of interest" description="Disordered" evidence="1">
    <location>
        <begin position="164"/>
        <end position="239"/>
    </location>
</feature>
<dbReference type="InterPro" id="IPR009060">
    <property type="entry name" value="UBA-like_sf"/>
</dbReference>
<feature type="compositionally biased region" description="Basic and acidic residues" evidence="1">
    <location>
        <begin position="164"/>
        <end position="177"/>
    </location>
</feature>
<dbReference type="EMBL" id="JBHFQA010000009">
    <property type="protein sequence ID" value="KAL2093335.1"/>
    <property type="molecule type" value="Genomic_DNA"/>
</dbReference>
<dbReference type="InterPro" id="IPR038870">
    <property type="entry name" value="UBAP1"/>
</dbReference>
<evidence type="ECO:0000313" key="3">
    <source>
        <dbReference type="EMBL" id="KAL2093335.1"/>
    </source>
</evidence>
<dbReference type="PROSITE" id="PS50030">
    <property type="entry name" value="UBA"/>
    <property type="match status" value="1"/>
</dbReference>
<dbReference type="Pfam" id="PF21267">
    <property type="entry name" value="UBAP-1_UBA2"/>
    <property type="match status" value="1"/>
</dbReference>
<feature type="compositionally biased region" description="Polar residues" evidence="1">
    <location>
        <begin position="230"/>
        <end position="239"/>
    </location>
</feature>
<dbReference type="PANTHER" id="PTHR15960:SF3">
    <property type="entry name" value="UBIQUITIN-ASSOCIATED PROTEIN 1-LIKE"/>
    <property type="match status" value="1"/>
</dbReference>
<dbReference type="SUPFAM" id="SSF46934">
    <property type="entry name" value="UBA-like"/>
    <property type="match status" value="2"/>
</dbReference>
<feature type="region of interest" description="Disordered" evidence="1">
    <location>
        <begin position="257"/>
        <end position="295"/>
    </location>
</feature>
<feature type="compositionally biased region" description="Basic and acidic residues" evidence="1">
    <location>
        <begin position="85"/>
        <end position="101"/>
    </location>
</feature>
<feature type="compositionally biased region" description="Polar residues" evidence="1">
    <location>
        <begin position="258"/>
        <end position="270"/>
    </location>
</feature>
<evidence type="ECO:0000256" key="1">
    <source>
        <dbReference type="SAM" id="MobiDB-lite"/>
    </source>
</evidence>
<keyword evidence="4" id="KW-1185">Reference proteome</keyword>
<dbReference type="InterPro" id="IPR049467">
    <property type="entry name" value="UBAP-1-like_UBA2"/>
</dbReference>
<dbReference type="InterPro" id="IPR042575">
    <property type="entry name" value="UBAP1_C"/>
</dbReference>
<evidence type="ECO:0000259" key="2">
    <source>
        <dbReference type="PROSITE" id="PS50030"/>
    </source>
</evidence>